<name>A0ABR1FAV8_9ASCO</name>
<dbReference type="PANTHER" id="PTHR43606:SF2">
    <property type="entry name" value="ALKALINE PHOSPHATASE FAMILY PROTEIN (AFU_ORTHOLOGUE AFUA_5G03860)"/>
    <property type="match status" value="1"/>
</dbReference>
<dbReference type="Proteomes" id="UP001498771">
    <property type="component" value="Unassembled WGS sequence"/>
</dbReference>
<feature type="domain" description="PhoD-like phosphatase metallophosphatase" evidence="2">
    <location>
        <begin position="260"/>
        <end position="504"/>
    </location>
</feature>
<feature type="transmembrane region" description="Helical" evidence="1">
    <location>
        <begin position="85"/>
        <end position="106"/>
    </location>
</feature>
<organism evidence="3 4">
    <name type="scientific">Myxozyma melibiosi</name>
    <dbReference type="NCBI Taxonomy" id="54550"/>
    <lineage>
        <taxon>Eukaryota</taxon>
        <taxon>Fungi</taxon>
        <taxon>Dikarya</taxon>
        <taxon>Ascomycota</taxon>
        <taxon>Saccharomycotina</taxon>
        <taxon>Lipomycetes</taxon>
        <taxon>Lipomycetales</taxon>
        <taxon>Lipomycetaceae</taxon>
        <taxon>Myxozyma</taxon>
    </lineage>
</organism>
<dbReference type="RefSeq" id="XP_064770029.1">
    <property type="nucleotide sequence ID" value="XM_064910723.1"/>
</dbReference>
<dbReference type="InterPro" id="IPR052900">
    <property type="entry name" value="Phospholipid_Metab_Enz"/>
</dbReference>
<accession>A0ABR1FAV8</accession>
<dbReference type="GeneID" id="90036235"/>
<evidence type="ECO:0000313" key="4">
    <source>
        <dbReference type="Proteomes" id="UP001498771"/>
    </source>
</evidence>
<gene>
    <name evidence="3" type="ORF">BZA70DRAFT_252563</name>
</gene>
<proteinExistence type="predicted"/>
<keyword evidence="4" id="KW-1185">Reference proteome</keyword>
<keyword evidence="1" id="KW-1133">Transmembrane helix</keyword>
<evidence type="ECO:0000256" key="1">
    <source>
        <dbReference type="SAM" id="Phobius"/>
    </source>
</evidence>
<dbReference type="InterPro" id="IPR029052">
    <property type="entry name" value="Metallo-depent_PP-like"/>
</dbReference>
<dbReference type="PANTHER" id="PTHR43606">
    <property type="entry name" value="PHOSPHATASE, PUTATIVE (AFU_ORTHOLOGUE AFUA_6G08710)-RELATED"/>
    <property type="match status" value="1"/>
</dbReference>
<evidence type="ECO:0000313" key="3">
    <source>
        <dbReference type="EMBL" id="KAK7206996.1"/>
    </source>
</evidence>
<protein>
    <submittedName>
        <fullName evidence="3">PhoD-like phosphatase-domain-containing protein</fullName>
    </submittedName>
</protein>
<dbReference type="SUPFAM" id="SSF56300">
    <property type="entry name" value="Metallo-dependent phosphatases"/>
    <property type="match status" value="1"/>
</dbReference>
<dbReference type="InterPro" id="IPR018946">
    <property type="entry name" value="PhoD-like_MPP"/>
</dbReference>
<feature type="transmembrane region" description="Helical" evidence="1">
    <location>
        <begin position="34"/>
        <end position="54"/>
    </location>
</feature>
<dbReference type="EMBL" id="JBBJBU010000001">
    <property type="protein sequence ID" value="KAK7206996.1"/>
    <property type="molecule type" value="Genomic_DNA"/>
</dbReference>
<keyword evidence="1" id="KW-0472">Membrane</keyword>
<dbReference type="Gene3D" id="3.60.21.70">
    <property type="entry name" value="PhoD-like phosphatase"/>
    <property type="match status" value="1"/>
</dbReference>
<sequence length="565" mass="63630">MKHSETLCATSSALLRLAGYIFLRWIPSSAIPNILYALFAVYITSFVISFNSQVTDDPVHKSKHVKYPSAAGIILGGAPNIDRPYLTLLTVFINLSILLFSVDLVYTSFKVIPAMALTLTRIGYVSSTSAAFVVRDPFSEQVLLRYKQIPLTTANVSQEFVFEEDAWSGWSQVTVSESRLTEDVDYTTSIVLSELAPQTRYVYSAPGLNSSFVTAASETTPAGSFSFLASSCIKARVPYSPFDNPLTIHGYRIHAFLLPTVDFFLFLGDFTYADVPKLMGTTTEAYRRHYRQVYADLKRLLWNSLPTIHVFDDHEIINDYDPLSVDLYEPAIEDAWKLYQAAGNPAPVRENTTYYAFERQGVPFFLLDTRTYRSVKADVDDAQKTMLGAQQLQDFHAWLVANAAAPVKFVVSSIPFTKNWNAGVDTKDTWAGYLHERAKVLEWIKNEGGGGVLFLSGDRHEAAAIRFPFLESGEKHANDVYEFSTSPFSQFYVPIRTHYQVDDEDVTIMYLPSGNSKVGKVEVEYDEAGEVKVVYRLFIDGKERWVWNMLRGSNSYETEWTPGPV</sequence>
<reference evidence="3 4" key="1">
    <citation type="submission" date="2024-03" db="EMBL/GenBank/DDBJ databases">
        <title>Genome-scale model development and genomic sequencing of the oleaginous clade Lipomyces.</title>
        <authorList>
            <consortium name="Lawrence Berkeley National Laboratory"/>
            <person name="Czajka J.J."/>
            <person name="Han Y."/>
            <person name="Kim J."/>
            <person name="Mondo S.J."/>
            <person name="Hofstad B.A."/>
            <person name="Robles A."/>
            <person name="Haridas S."/>
            <person name="Riley R."/>
            <person name="LaButti K."/>
            <person name="Pangilinan J."/>
            <person name="Andreopoulos W."/>
            <person name="Lipzen A."/>
            <person name="Yan J."/>
            <person name="Wang M."/>
            <person name="Ng V."/>
            <person name="Grigoriev I.V."/>
            <person name="Spatafora J.W."/>
            <person name="Magnuson J.K."/>
            <person name="Baker S.E."/>
            <person name="Pomraning K.R."/>
        </authorList>
    </citation>
    <scope>NUCLEOTIDE SEQUENCE [LARGE SCALE GENOMIC DNA]</scope>
    <source>
        <strain evidence="3 4">Phaff 52-87</strain>
    </source>
</reference>
<keyword evidence="1" id="KW-0812">Transmembrane</keyword>
<dbReference type="CDD" id="cd07389">
    <property type="entry name" value="MPP_PhoD"/>
    <property type="match status" value="1"/>
</dbReference>
<evidence type="ECO:0000259" key="2">
    <source>
        <dbReference type="Pfam" id="PF09423"/>
    </source>
</evidence>
<dbReference type="InterPro" id="IPR038607">
    <property type="entry name" value="PhoD-like_sf"/>
</dbReference>
<comment type="caution">
    <text evidence="3">The sequence shown here is derived from an EMBL/GenBank/DDBJ whole genome shotgun (WGS) entry which is preliminary data.</text>
</comment>
<dbReference type="Pfam" id="PF09423">
    <property type="entry name" value="PhoD"/>
    <property type="match status" value="1"/>
</dbReference>